<feature type="region of interest" description="Disordered" evidence="5">
    <location>
        <begin position="261"/>
        <end position="280"/>
    </location>
</feature>
<dbReference type="STRING" id="502025.Hoch_5489"/>
<dbReference type="GO" id="GO:0016485">
    <property type="term" value="P:protein processing"/>
    <property type="evidence" value="ECO:0007669"/>
    <property type="project" value="TreeGrafter"/>
</dbReference>
<dbReference type="Proteomes" id="UP000001880">
    <property type="component" value="Chromosome"/>
</dbReference>
<sequence length="509" mass="53664">MKGSQSMKRVLFATLTSATLFASCASADLTGSAGSEPATMTRDQIDAVIYEHLETQGDFHWNDVDDRTLWSAVVLGDYHVSVGYREDAEASVKAVASAEDDAVARQATRNELLSFIAEERAQDGAAFKSAADLVLFEEDTLAVLDVEVDSYETLVELRQRDDVRYVEPLNYLMAEELQKSSAGCSNDADFNIPAEDFDVVSGNIVPWNFVEMNIPQAWQQSTGSGVTVALIDSGTSAAQAKLNGAFASGFSADRFIERVGTFRPGSSSTPDGPDDDCGHGTYMAGTIAAPMSGDGSMVGVAHGANLLAIRGIDDVIINSSDEKKGVADALILAAERSDVKVISMSLGHVFSSSRVADAVRYAHARGKLIFAAAGTSTSFTNWVGVTFPASMDETVAVTGIETGNGFVRCDVCHVGRAVEFVVVMQRASDGDRTSLSLTMSGNTPGRVGGSSTATATMAGVAALVWAKNPSLSRDQVLDILRASSSEFPSRDSKFGFGTVDAALAVSLAN</sequence>
<reference evidence="8 9" key="1">
    <citation type="journal article" date="2010" name="Stand. Genomic Sci.">
        <title>Complete genome sequence of Haliangium ochraceum type strain (SMP-2).</title>
        <authorList>
            <consortium name="US DOE Joint Genome Institute (JGI-PGF)"/>
            <person name="Ivanova N."/>
            <person name="Daum C."/>
            <person name="Lang E."/>
            <person name="Abt B."/>
            <person name="Kopitz M."/>
            <person name="Saunders E."/>
            <person name="Lapidus A."/>
            <person name="Lucas S."/>
            <person name="Glavina Del Rio T."/>
            <person name="Nolan M."/>
            <person name="Tice H."/>
            <person name="Copeland A."/>
            <person name="Cheng J.F."/>
            <person name="Chen F."/>
            <person name="Bruce D."/>
            <person name="Goodwin L."/>
            <person name="Pitluck S."/>
            <person name="Mavromatis K."/>
            <person name="Pati A."/>
            <person name="Mikhailova N."/>
            <person name="Chen A."/>
            <person name="Palaniappan K."/>
            <person name="Land M."/>
            <person name="Hauser L."/>
            <person name="Chang Y.J."/>
            <person name="Jeffries C.D."/>
            <person name="Detter J.C."/>
            <person name="Brettin T."/>
            <person name="Rohde M."/>
            <person name="Goker M."/>
            <person name="Bristow J."/>
            <person name="Markowitz V."/>
            <person name="Eisen J.A."/>
            <person name="Hugenholtz P."/>
            <person name="Kyrpides N.C."/>
            <person name="Klenk H.P."/>
        </authorList>
    </citation>
    <scope>NUCLEOTIDE SEQUENCE [LARGE SCALE GENOMIC DNA]</scope>
    <source>
        <strain evidence="9">DSM 14365 / CIP 107738 / JCM 11303 / AJ 13395 / SMP-2</strain>
    </source>
</reference>
<dbReference type="PROSITE" id="PS51892">
    <property type="entry name" value="SUBTILASE"/>
    <property type="match status" value="1"/>
</dbReference>
<feature type="domain" description="Peptidase S8/S53" evidence="7">
    <location>
        <begin position="223"/>
        <end position="497"/>
    </location>
</feature>
<dbReference type="InterPro" id="IPR015500">
    <property type="entry name" value="Peptidase_S8_subtilisin-rel"/>
</dbReference>
<proteinExistence type="inferred from homology"/>
<dbReference type="AlphaFoldDB" id="D0LZJ3"/>
<dbReference type="PANTHER" id="PTHR42884">
    <property type="entry name" value="PROPROTEIN CONVERTASE SUBTILISIN/KEXIN-RELATED"/>
    <property type="match status" value="1"/>
</dbReference>
<dbReference type="PROSITE" id="PS51257">
    <property type="entry name" value="PROKAR_LIPOPROTEIN"/>
    <property type="match status" value="1"/>
</dbReference>
<dbReference type="eggNOG" id="COG1404">
    <property type="taxonomic scope" value="Bacteria"/>
</dbReference>
<dbReference type="SUPFAM" id="SSF52743">
    <property type="entry name" value="Subtilisin-like"/>
    <property type="match status" value="1"/>
</dbReference>
<evidence type="ECO:0000256" key="4">
    <source>
        <dbReference type="PROSITE-ProRule" id="PRU01240"/>
    </source>
</evidence>
<evidence type="ECO:0000256" key="3">
    <source>
        <dbReference type="ARBA" id="ARBA00022825"/>
    </source>
</evidence>
<dbReference type="InterPro" id="IPR036852">
    <property type="entry name" value="Peptidase_S8/S53_dom_sf"/>
</dbReference>
<dbReference type="EMBL" id="CP001804">
    <property type="protein sequence ID" value="ACY17972.1"/>
    <property type="molecule type" value="Genomic_DNA"/>
</dbReference>
<keyword evidence="3 4" id="KW-0720">Serine protease</keyword>
<protein>
    <submittedName>
        <fullName evidence="8">Peptidase S8 and S53 subtilisin kexin sedolisin</fullName>
    </submittedName>
</protein>
<dbReference type="Gene3D" id="3.40.50.200">
    <property type="entry name" value="Peptidase S8/S53 domain"/>
    <property type="match status" value="1"/>
</dbReference>
<dbReference type="Pfam" id="PF00082">
    <property type="entry name" value="Peptidase_S8"/>
    <property type="match status" value="1"/>
</dbReference>
<dbReference type="PANTHER" id="PTHR42884:SF14">
    <property type="entry name" value="NEUROENDOCRINE CONVERTASE 1"/>
    <property type="match status" value="1"/>
</dbReference>
<feature type="active site" description="Charge relay system" evidence="4">
    <location>
        <position position="451"/>
    </location>
</feature>
<dbReference type="GO" id="GO:0005886">
    <property type="term" value="C:plasma membrane"/>
    <property type="evidence" value="ECO:0007669"/>
    <property type="project" value="TreeGrafter"/>
</dbReference>
<keyword evidence="9" id="KW-1185">Reference proteome</keyword>
<evidence type="ECO:0000313" key="8">
    <source>
        <dbReference type="EMBL" id="ACY17972.1"/>
    </source>
</evidence>
<dbReference type="GO" id="GO:0004252">
    <property type="term" value="F:serine-type endopeptidase activity"/>
    <property type="evidence" value="ECO:0007669"/>
    <property type="project" value="UniProtKB-UniRule"/>
</dbReference>
<dbReference type="HOGENOM" id="CLU_039707_0_0_7"/>
<dbReference type="KEGG" id="hoh:Hoch_5489"/>
<evidence type="ECO:0000259" key="7">
    <source>
        <dbReference type="Pfam" id="PF00082"/>
    </source>
</evidence>
<comment type="similarity">
    <text evidence="4">Belongs to the peptidase S8 family.</text>
</comment>
<dbReference type="PRINTS" id="PR00723">
    <property type="entry name" value="SUBTILISIN"/>
</dbReference>
<evidence type="ECO:0000256" key="2">
    <source>
        <dbReference type="ARBA" id="ARBA00022801"/>
    </source>
</evidence>
<keyword evidence="1 4" id="KW-0645">Protease</keyword>
<evidence type="ECO:0000313" key="9">
    <source>
        <dbReference type="Proteomes" id="UP000001880"/>
    </source>
</evidence>
<gene>
    <name evidence="8" type="ordered locus">Hoch_5489</name>
</gene>
<evidence type="ECO:0000256" key="1">
    <source>
        <dbReference type="ARBA" id="ARBA00022670"/>
    </source>
</evidence>
<accession>D0LZJ3</accession>
<dbReference type="InterPro" id="IPR000209">
    <property type="entry name" value="Peptidase_S8/S53_dom"/>
</dbReference>
<evidence type="ECO:0000256" key="5">
    <source>
        <dbReference type="SAM" id="MobiDB-lite"/>
    </source>
</evidence>
<evidence type="ECO:0000256" key="6">
    <source>
        <dbReference type="SAM" id="SignalP"/>
    </source>
</evidence>
<name>D0LZJ3_HALO1</name>
<feature type="chain" id="PRO_5003011068" evidence="6">
    <location>
        <begin position="28"/>
        <end position="509"/>
    </location>
</feature>
<feature type="active site" description="Charge relay system" evidence="4">
    <location>
        <position position="232"/>
    </location>
</feature>
<keyword evidence="6" id="KW-0732">Signal</keyword>
<feature type="signal peptide" evidence="6">
    <location>
        <begin position="1"/>
        <end position="27"/>
    </location>
</feature>
<feature type="active site" description="Charge relay system" evidence="4">
    <location>
        <position position="279"/>
    </location>
</feature>
<keyword evidence="2 4" id="KW-0378">Hydrolase</keyword>
<organism evidence="8 9">
    <name type="scientific">Haliangium ochraceum (strain DSM 14365 / JCM 11303 / SMP-2)</name>
    <dbReference type="NCBI Taxonomy" id="502025"/>
    <lineage>
        <taxon>Bacteria</taxon>
        <taxon>Pseudomonadati</taxon>
        <taxon>Myxococcota</taxon>
        <taxon>Polyangia</taxon>
        <taxon>Haliangiales</taxon>
        <taxon>Kofleriaceae</taxon>
        <taxon>Haliangium</taxon>
    </lineage>
</organism>